<dbReference type="InterPro" id="IPR036680">
    <property type="entry name" value="SPOR-like_sf"/>
</dbReference>
<dbReference type="Pfam" id="PF05036">
    <property type="entry name" value="SPOR"/>
    <property type="match status" value="1"/>
</dbReference>
<dbReference type="RefSeq" id="WP_115302354.1">
    <property type="nucleotide sequence ID" value="NZ_CAAAHO010000001.1"/>
</dbReference>
<protein>
    <submittedName>
        <fullName evidence="3">Agglutination protein</fullName>
    </submittedName>
</protein>
<keyword evidence="1" id="KW-0732">Signal</keyword>
<gene>
    <name evidence="3" type="ORF">NCTC13315_01157</name>
</gene>
<evidence type="ECO:0000313" key="3">
    <source>
        <dbReference type="EMBL" id="STX28626.1"/>
    </source>
</evidence>
<feature type="signal peptide" evidence="1">
    <location>
        <begin position="1"/>
        <end position="21"/>
    </location>
</feature>
<dbReference type="GO" id="GO:0042834">
    <property type="term" value="F:peptidoglycan binding"/>
    <property type="evidence" value="ECO:0007669"/>
    <property type="project" value="InterPro"/>
</dbReference>
<dbReference type="SUPFAM" id="SSF110997">
    <property type="entry name" value="Sporulation related repeat"/>
    <property type="match status" value="1"/>
</dbReference>
<name>A0A378I1V7_9GAMM</name>
<dbReference type="OrthoDB" id="9814637at2"/>
<reference evidence="3 4" key="1">
    <citation type="submission" date="2018-06" db="EMBL/GenBank/DDBJ databases">
        <authorList>
            <consortium name="Pathogen Informatics"/>
            <person name="Doyle S."/>
        </authorList>
    </citation>
    <scope>NUCLEOTIDE SEQUENCE [LARGE SCALE GENOMIC DNA]</scope>
    <source>
        <strain evidence="3 4">NCTC13315</strain>
    </source>
</reference>
<evidence type="ECO:0000313" key="4">
    <source>
        <dbReference type="Proteomes" id="UP000254968"/>
    </source>
</evidence>
<evidence type="ECO:0000259" key="2">
    <source>
        <dbReference type="PROSITE" id="PS51724"/>
    </source>
</evidence>
<sequence length="209" mass="23216">MKLLVSVFLALPFLYTTALSAASQVSYTREYNMLFGVSGDLTSLDSLSLSITPYKGTKRVSSINHQSFTKGPAAYLIDIGESPRLSKWQEKINAFLNTDTNALRLRPSAHPLLVQEKLTASNTTAKKATNSRWFIKTGHFKTKANAIALANRLKRLGFKVFAQPLKKGASILIGPYEYRFHATSSMEALKEIAHVQGALVNFTPERWYG</sequence>
<dbReference type="InterPro" id="IPR007730">
    <property type="entry name" value="SPOR-like_dom"/>
</dbReference>
<proteinExistence type="predicted"/>
<evidence type="ECO:0000256" key="1">
    <source>
        <dbReference type="SAM" id="SignalP"/>
    </source>
</evidence>
<keyword evidence="4" id="KW-1185">Reference proteome</keyword>
<organism evidence="3 4">
    <name type="scientific">Legionella beliardensis</name>
    <dbReference type="NCBI Taxonomy" id="91822"/>
    <lineage>
        <taxon>Bacteria</taxon>
        <taxon>Pseudomonadati</taxon>
        <taxon>Pseudomonadota</taxon>
        <taxon>Gammaproteobacteria</taxon>
        <taxon>Legionellales</taxon>
        <taxon>Legionellaceae</taxon>
        <taxon>Legionella</taxon>
    </lineage>
</organism>
<dbReference type="AlphaFoldDB" id="A0A378I1V7"/>
<dbReference type="EMBL" id="UGNV01000001">
    <property type="protein sequence ID" value="STX28626.1"/>
    <property type="molecule type" value="Genomic_DNA"/>
</dbReference>
<dbReference type="Gene3D" id="3.30.70.1070">
    <property type="entry name" value="Sporulation related repeat"/>
    <property type="match status" value="1"/>
</dbReference>
<accession>A0A378I1V7</accession>
<dbReference type="PROSITE" id="PS51724">
    <property type="entry name" value="SPOR"/>
    <property type="match status" value="1"/>
</dbReference>
<dbReference type="Proteomes" id="UP000254968">
    <property type="component" value="Unassembled WGS sequence"/>
</dbReference>
<feature type="chain" id="PRO_5017077332" evidence="1">
    <location>
        <begin position="22"/>
        <end position="209"/>
    </location>
</feature>
<feature type="domain" description="SPOR" evidence="2">
    <location>
        <begin position="127"/>
        <end position="202"/>
    </location>
</feature>